<name>A0A645BSF1_9ZZZZ</name>
<protein>
    <submittedName>
        <fullName evidence="1">Uncharacterized protein</fullName>
    </submittedName>
</protein>
<organism evidence="1">
    <name type="scientific">bioreactor metagenome</name>
    <dbReference type="NCBI Taxonomy" id="1076179"/>
    <lineage>
        <taxon>unclassified sequences</taxon>
        <taxon>metagenomes</taxon>
        <taxon>ecological metagenomes</taxon>
    </lineage>
</organism>
<accession>A0A645BSF1</accession>
<proteinExistence type="predicted"/>
<sequence length="42" mass="4695">MPELIGMADRIMVMCDGRVTGFVDGEQMNQETIMELATRFAS</sequence>
<gene>
    <name evidence="1" type="ORF">SDC9_114454</name>
</gene>
<evidence type="ECO:0000313" key="1">
    <source>
        <dbReference type="EMBL" id="MPM67531.1"/>
    </source>
</evidence>
<reference evidence="1" key="1">
    <citation type="submission" date="2019-08" db="EMBL/GenBank/DDBJ databases">
        <authorList>
            <person name="Kucharzyk K."/>
            <person name="Murdoch R.W."/>
            <person name="Higgins S."/>
            <person name="Loffler F."/>
        </authorList>
    </citation>
    <scope>NUCLEOTIDE SEQUENCE</scope>
</reference>
<dbReference type="AlphaFoldDB" id="A0A645BSF1"/>
<dbReference type="EMBL" id="VSSQ01021745">
    <property type="protein sequence ID" value="MPM67531.1"/>
    <property type="molecule type" value="Genomic_DNA"/>
</dbReference>
<comment type="caution">
    <text evidence="1">The sequence shown here is derived from an EMBL/GenBank/DDBJ whole genome shotgun (WGS) entry which is preliminary data.</text>
</comment>